<dbReference type="Gene3D" id="2.130.10.10">
    <property type="entry name" value="YVTN repeat-like/Quinoprotein amine dehydrogenase"/>
    <property type="match status" value="1"/>
</dbReference>
<dbReference type="GO" id="GO:0006913">
    <property type="term" value="P:nucleocytoplasmic transport"/>
    <property type="evidence" value="ECO:0007669"/>
    <property type="project" value="TreeGrafter"/>
</dbReference>
<dbReference type="eggNOG" id="KOG2139">
    <property type="taxonomic scope" value="Eukaryota"/>
</dbReference>
<dbReference type="InterPro" id="IPR036322">
    <property type="entry name" value="WD40_repeat_dom_sf"/>
</dbReference>
<dbReference type="InterPro" id="IPR015943">
    <property type="entry name" value="WD40/YVTN_repeat-like_dom_sf"/>
</dbReference>
<dbReference type="OMA" id="TAVWTTC"/>
<dbReference type="PhylomeDB" id="B4MAF3"/>
<dbReference type="InParanoid" id="B4MAF3"/>
<dbReference type="STRING" id="7244.B4MAF3"/>
<accession>B4MAF3</accession>
<dbReference type="KEGG" id="dvi:6634619"/>
<dbReference type="PANTHER" id="PTHR14494">
    <property type="entry name" value="ALADIN/ADRACALIN/AAAS"/>
    <property type="match status" value="1"/>
</dbReference>
<protein>
    <submittedName>
        <fullName evidence="1">Uncharacterized protein</fullName>
    </submittedName>
</protein>
<evidence type="ECO:0000313" key="1">
    <source>
        <dbReference type="EMBL" id="EDW66212.1"/>
    </source>
</evidence>
<reference evidence="1 2" key="1">
    <citation type="journal article" date="2007" name="Nature">
        <title>Evolution of genes and genomes on the Drosophila phylogeny.</title>
        <authorList>
            <consortium name="Drosophila 12 Genomes Consortium"/>
            <person name="Clark A.G."/>
            <person name="Eisen M.B."/>
            <person name="Smith D.R."/>
            <person name="Bergman C.M."/>
            <person name="Oliver B."/>
            <person name="Markow T.A."/>
            <person name="Kaufman T.C."/>
            <person name="Kellis M."/>
            <person name="Gelbart W."/>
            <person name="Iyer V.N."/>
            <person name="Pollard D.A."/>
            <person name="Sackton T.B."/>
            <person name="Larracuente A.M."/>
            <person name="Singh N.D."/>
            <person name="Abad J.P."/>
            <person name="Abt D.N."/>
            <person name="Adryan B."/>
            <person name="Aguade M."/>
            <person name="Akashi H."/>
            <person name="Anderson W.W."/>
            <person name="Aquadro C.F."/>
            <person name="Ardell D.H."/>
            <person name="Arguello R."/>
            <person name="Artieri C.G."/>
            <person name="Barbash D.A."/>
            <person name="Barker D."/>
            <person name="Barsanti P."/>
            <person name="Batterham P."/>
            <person name="Batzoglou S."/>
            <person name="Begun D."/>
            <person name="Bhutkar A."/>
            <person name="Blanco E."/>
            <person name="Bosak S.A."/>
            <person name="Bradley R.K."/>
            <person name="Brand A.D."/>
            <person name="Brent M.R."/>
            <person name="Brooks A.N."/>
            <person name="Brown R.H."/>
            <person name="Butlin R.K."/>
            <person name="Caggese C."/>
            <person name="Calvi B.R."/>
            <person name="Bernardo de Carvalho A."/>
            <person name="Caspi A."/>
            <person name="Castrezana S."/>
            <person name="Celniker S.E."/>
            <person name="Chang J.L."/>
            <person name="Chapple C."/>
            <person name="Chatterji S."/>
            <person name="Chinwalla A."/>
            <person name="Civetta A."/>
            <person name="Clifton S.W."/>
            <person name="Comeron J.M."/>
            <person name="Costello J.C."/>
            <person name="Coyne J.A."/>
            <person name="Daub J."/>
            <person name="David R.G."/>
            <person name="Delcher A.L."/>
            <person name="Delehaunty K."/>
            <person name="Do C.B."/>
            <person name="Ebling H."/>
            <person name="Edwards K."/>
            <person name="Eickbush T."/>
            <person name="Evans J.D."/>
            <person name="Filipski A."/>
            <person name="Findeiss S."/>
            <person name="Freyhult E."/>
            <person name="Fulton L."/>
            <person name="Fulton R."/>
            <person name="Garcia A.C."/>
            <person name="Gardiner A."/>
            <person name="Garfield D.A."/>
            <person name="Garvin B.E."/>
            <person name="Gibson G."/>
            <person name="Gilbert D."/>
            <person name="Gnerre S."/>
            <person name="Godfrey J."/>
            <person name="Good R."/>
            <person name="Gotea V."/>
            <person name="Gravely B."/>
            <person name="Greenberg A.J."/>
            <person name="Griffiths-Jones S."/>
            <person name="Gross S."/>
            <person name="Guigo R."/>
            <person name="Gustafson E.A."/>
            <person name="Haerty W."/>
            <person name="Hahn M.W."/>
            <person name="Halligan D.L."/>
            <person name="Halpern A.L."/>
            <person name="Halter G.M."/>
            <person name="Han M.V."/>
            <person name="Heger A."/>
            <person name="Hillier L."/>
            <person name="Hinrichs A.S."/>
            <person name="Holmes I."/>
            <person name="Hoskins R.A."/>
            <person name="Hubisz M.J."/>
            <person name="Hultmark D."/>
            <person name="Huntley M.A."/>
            <person name="Jaffe D.B."/>
            <person name="Jagadeeshan S."/>
            <person name="Jeck W.R."/>
            <person name="Johnson J."/>
            <person name="Jones C.D."/>
            <person name="Jordan W.C."/>
            <person name="Karpen G.H."/>
            <person name="Kataoka E."/>
            <person name="Keightley P.D."/>
            <person name="Kheradpour P."/>
            <person name="Kirkness E.F."/>
            <person name="Koerich L.B."/>
            <person name="Kristiansen K."/>
            <person name="Kudrna D."/>
            <person name="Kulathinal R.J."/>
            <person name="Kumar S."/>
            <person name="Kwok R."/>
            <person name="Lander E."/>
            <person name="Langley C.H."/>
            <person name="Lapoint R."/>
            <person name="Lazzaro B.P."/>
            <person name="Lee S.J."/>
            <person name="Levesque L."/>
            <person name="Li R."/>
            <person name="Lin C.F."/>
            <person name="Lin M.F."/>
            <person name="Lindblad-Toh K."/>
            <person name="Llopart A."/>
            <person name="Long M."/>
            <person name="Low L."/>
            <person name="Lozovsky E."/>
            <person name="Lu J."/>
            <person name="Luo M."/>
            <person name="Machado C.A."/>
            <person name="Makalowski W."/>
            <person name="Marzo M."/>
            <person name="Matsuda M."/>
            <person name="Matzkin L."/>
            <person name="McAllister B."/>
            <person name="McBride C.S."/>
            <person name="McKernan B."/>
            <person name="McKernan K."/>
            <person name="Mendez-Lago M."/>
            <person name="Minx P."/>
            <person name="Mollenhauer M.U."/>
            <person name="Montooth K."/>
            <person name="Mount S.M."/>
            <person name="Mu X."/>
            <person name="Myers E."/>
            <person name="Negre B."/>
            <person name="Newfeld S."/>
            <person name="Nielsen R."/>
            <person name="Noor M.A."/>
            <person name="O'Grady P."/>
            <person name="Pachter L."/>
            <person name="Papaceit M."/>
            <person name="Parisi M.J."/>
            <person name="Parisi M."/>
            <person name="Parts L."/>
            <person name="Pedersen J.S."/>
            <person name="Pesole G."/>
            <person name="Phillippy A.M."/>
            <person name="Ponting C.P."/>
            <person name="Pop M."/>
            <person name="Porcelli D."/>
            <person name="Powell J.R."/>
            <person name="Prohaska S."/>
            <person name="Pruitt K."/>
            <person name="Puig M."/>
            <person name="Quesneville H."/>
            <person name="Ram K.R."/>
            <person name="Rand D."/>
            <person name="Rasmussen M.D."/>
            <person name="Reed L.K."/>
            <person name="Reenan R."/>
            <person name="Reily A."/>
            <person name="Remington K.A."/>
            <person name="Rieger T.T."/>
            <person name="Ritchie M.G."/>
            <person name="Robin C."/>
            <person name="Rogers Y.H."/>
            <person name="Rohde C."/>
            <person name="Rozas J."/>
            <person name="Rubenfield M.J."/>
            <person name="Ruiz A."/>
            <person name="Russo S."/>
            <person name="Salzberg S.L."/>
            <person name="Sanchez-Gracia A."/>
            <person name="Saranga D.J."/>
            <person name="Sato H."/>
            <person name="Schaeffer S.W."/>
            <person name="Schatz M.C."/>
            <person name="Schlenke T."/>
            <person name="Schwartz R."/>
            <person name="Segarra C."/>
            <person name="Singh R.S."/>
            <person name="Sirot L."/>
            <person name="Sirota M."/>
            <person name="Sisneros N.B."/>
            <person name="Smith C.D."/>
            <person name="Smith T.F."/>
            <person name="Spieth J."/>
            <person name="Stage D.E."/>
            <person name="Stark A."/>
            <person name="Stephan W."/>
            <person name="Strausberg R.L."/>
            <person name="Strempel S."/>
            <person name="Sturgill D."/>
            <person name="Sutton G."/>
            <person name="Sutton G.G."/>
            <person name="Tao W."/>
            <person name="Teichmann S."/>
            <person name="Tobari Y.N."/>
            <person name="Tomimura Y."/>
            <person name="Tsolas J.M."/>
            <person name="Valente V.L."/>
            <person name="Venter E."/>
            <person name="Venter J.C."/>
            <person name="Vicario S."/>
            <person name="Vieira F.G."/>
            <person name="Vilella A.J."/>
            <person name="Villasante A."/>
            <person name="Walenz B."/>
            <person name="Wang J."/>
            <person name="Wasserman M."/>
            <person name="Watts T."/>
            <person name="Wilson D."/>
            <person name="Wilson R.K."/>
            <person name="Wing R.A."/>
            <person name="Wolfner M.F."/>
            <person name="Wong A."/>
            <person name="Wong G.K."/>
            <person name="Wu C.I."/>
            <person name="Wu G."/>
            <person name="Yamamoto D."/>
            <person name="Yang H.P."/>
            <person name="Yang S.P."/>
            <person name="Yorke J.A."/>
            <person name="Yoshida K."/>
            <person name="Zdobnov E."/>
            <person name="Zhang P."/>
            <person name="Zhang Y."/>
            <person name="Zimin A.V."/>
            <person name="Baldwin J."/>
            <person name="Abdouelleil A."/>
            <person name="Abdulkadir J."/>
            <person name="Abebe A."/>
            <person name="Abera B."/>
            <person name="Abreu J."/>
            <person name="Acer S.C."/>
            <person name="Aftuck L."/>
            <person name="Alexander A."/>
            <person name="An P."/>
            <person name="Anderson E."/>
            <person name="Anderson S."/>
            <person name="Arachi H."/>
            <person name="Azer M."/>
            <person name="Bachantsang P."/>
            <person name="Barry A."/>
            <person name="Bayul T."/>
            <person name="Berlin A."/>
            <person name="Bessette D."/>
            <person name="Bloom T."/>
            <person name="Blye J."/>
            <person name="Boguslavskiy L."/>
            <person name="Bonnet C."/>
            <person name="Boukhgalter B."/>
            <person name="Bourzgui I."/>
            <person name="Brown A."/>
            <person name="Cahill P."/>
            <person name="Channer S."/>
            <person name="Cheshatsang Y."/>
            <person name="Chuda L."/>
            <person name="Citroen M."/>
            <person name="Collymore A."/>
            <person name="Cooke P."/>
            <person name="Costello M."/>
            <person name="D'Aco K."/>
            <person name="Daza R."/>
            <person name="De Haan G."/>
            <person name="DeGray S."/>
            <person name="DeMaso C."/>
            <person name="Dhargay N."/>
            <person name="Dooley K."/>
            <person name="Dooley E."/>
            <person name="Doricent M."/>
            <person name="Dorje P."/>
            <person name="Dorjee K."/>
            <person name="Dupes A."/>
            <person name="Elong R."/>
            <person name="Falk J."/>
            <person name="Farina A."/>
            <person name="Faro S."/>
            <person name="Ferguson D."/>
            <person name="Fisher S."/>
            <person name="Foley C.D."/>
            <person name="Franke A."/>
            <person name="Friedrich D."/>
            <person name="Gadbois L."/>
            <person name="Gearin G."/>
            <person name="Gearin C.R."/>
            <person name="Giannoukos G."/>
            <person name="Goode T."/>
            <person name="Graham J."/>
            <person name="Grandbois E."/>
            <person name="Grewal S."/>
            <person name="Gyaltsen K."/>
            <person name="Hafez N."/>
            <person name="Hagos B."/>
            <person name="Hall J."/>
            <person name="Henson C."/>
            <person name="Hollinger A."/>
            <person name="Honan T."/>
            <person name="Huard M.D."/>
            <person name="Hughes L."/>
            <person name="Hurhula B."/>
            <person name="Husby M.E."/>
            <person name="Kamat A."/>
            <person name="Kanga B."/>
            <person name="Kashin S."/>
            <person name="Khazanovich D."/>
            <person name="Kisner P."/>
            <person name="Lance K."/>
            <person name="Lara M."/>
            <person name="Lee W."/>
            <person name="Lennon N."/>
            <person name="Letendre F."/>
            <person name="LeVine R."/>
            <person name="Lipovsky A."/>
            <person name="Liu X."/>
            <person name="Liu J."/>
            <person name="Liu S."/>
            <person name="Lokyitsang T."/>
            <person name="Lokyitsang Y."/>
            <person name="Lubonja R."/>
            <person name="Lui A."/>
            <person name="MacDonald P."/>
            <person name="Magnisalis V."/>
            <person name="Maru K."/>
            <person name="Matthews C."/>
            <person name="McCusker W."/>
            <person name="McDonough S."/>
            <person name="Mehta T."/>
            <person name="Meldrim J."/>
            <person name="Meneus L."/>
            <person name="Mihai O."/>
            <person name="Mihalev A."/>
            <person name="Mihova T."/>
            <person name="Mittelman R."/>
            <person name="Mlenga V."/>
            <person name="Montmayeur A."/>
            <person name="Mulrain L."/>
            <person name="Navidi A."/>
            <person name="Naylor J."/>
            <person name="Negash T."/>
            <person name="Nguyen T."/>
            <person name="Nguyen N."/>
            <person name="Nicol R."/>
            <person name="Norbu C."/>
            <person name="Norbu N."/>
            <person name="Novod N."/>
            <person name="O'Neill B."/>
            <person name="Osman S."/>
            <person name="Markiewicz E."/>
            <person name="Oyono O.L."/>
            <person name="Patti C."/>
            <person name="Phunkhang P."/>
            <person name="Pierre F."/>
            <person name="Priest M."/>
            <person name="Raghuraman S."/>
            <person name="Rege F."/>
            <person name="Reyes R."/>
            <person name="Rise C."/>
            <person name="Rogov P."/>
            <person name="Ross K."/>
            <person name="Ryan E."/>
            <person name="Settipalli S."/>
            <person name="Shea T."/>
            <person name="Sherpa N."/>
            <person name="Shi L."/>
            <person name="Shih D."/>
            <person name="Sparrow T."/>
            <person name="Spaulding J."/>
            <person name="Stalker J."/>
            <person name="Stange-Thomann N."/>
            <person name="Stavropoulos S."/>
            <person name="Stone C."/>
            <person name="Strader C."/>
            <person name="Tesfaye S."/>
            <person name="Thomson T."/>
            <person name="Thoulutsang Y."/>
            <person name="Thoulutsang D."/>
            <person name="Topham K."/>
            <person name="Topping I."/>
            <person name="Tsamla T."/>
            <person name="Vassiliev H."/>
            <person name="Vo A."/>
            <person name="Wangchuk T."/>
            <person name="Wangdi T."/>
            <person name="Weiand M."/>
            <person name="Wilkinson J."/>
            <person name="Wilson A."/>
            <person name="Yadav S."/>
            <person name="Young G."/>
            <person name="Yu Q."/>
            <person name="Zembek L."/>
            <person name="Zhong D."/>
            <person name="Zimmer A."/>
            <person name="Zwirko Z."/>
            <person name="Jaffe D.B."/>
            <person name="Alvarez P."/>
            <person name="Brockman W."/>
            <person name="Butler J."/>
            <person name="Chin C."/>
            <person name="Gnerre S."/>
            <person name="Grabherr M."/>
            <person name="Kleber M."/>
            <person name="Mauceli E."/>
            <person name="MacCallum I."/>
        </authorList>
    </citation>
    <scope>NUCLEOTIDE SEQUENCE [LARGE SCALE GENOMIC DNA]</scope>
    <source>
        <strain evidence="2">Tucson 15010-1051.87</strain>
    </source>
</reference>
<dbReference type="InterPro" id="IPR045139">
    <property type="entry name" value="Aladin"/>
</dbReference>
<proteinExistence type="predicted"/>
<organism evidence="1 2">
    <name type="scientific">Drosophila virilis</name>
    <name type="common">Fruit fly</name>
    <dbReference type="NCBI Taxonomy" id="7244"/>
    <lineage>
        <taxon>Eukaryota</taxon>
        <taxon>Metazoa</taxon>
        <taxon>Ecdysozoa</taxon>
        <taxon>Arthropoda</taxon>
        <taxon>Hexapoda</taxon>
        <taxon>Insecta</taxon>
        <taxon>Pterygota</taxon>
        <taxon>Neoptera</taxon>
        <taxon>Endopterygota</taxon>
        <taxon>Diptera</taxon>
        <taxon>Brachycera</taxon>
        <taxon>Muscomorpha</taxon>
        <taxon>Ephydroidea</taxon>
        <taxon>Drosophilidae</taxon>
        <taxon>Drosophila</taxon>
    </lineage>
</organism>
<evidence type="ECO:0000313" key="2">
    <source>
        <dbReference type="Proteomes" id="UP000008792"/>
    </source>
</evidence>
<name>B4MAF3_DROVI</name>
<gene>
    <name evidence="1" type="primary">Dvir\GJ15900</name>
    <name evidence="1" type="ORF">Dvir_GJ15900</name>
</gene>
<dbReference type="HOGENOM" id="CLU_048801_0_0_1"/>
<sequence length="453" mass="52302">MYPNNRDRLMPQRQNGRTAYGPPVLSFANRMLVVERLMQRLSGLWLSLSTHFVLVRKLFDLVFGRLKSWVHIRLGRVPPTVRDLAASIETCNWPTASIRYIACHPTGMERALLTSMDVALLYSDMRVPPQRLTSAKQRHVTCAAFRPWSSSELAVGGAGGICLWKPLPTMPRMMQITWYGYKPKDFIVDLQWLQTGTHLVSATLGNRRIQIWHPELRQLMQELHVPQPGTHCWVMRYQSDILHLISFLKSDAPILRYRNSLKTWSSQLTKRMPIQTAAWTARGNHLMYVVKGSSKVYGSTSSMVMGPFRHPFMVWSTSEVIDLRSFYCNWQQHEGGLVQSMVMDPLNVYVAFMFKRRPFVLLCLLHIPFNCSLKLKPMQLIQSADGHPDAFPTCITFGFMDRVASHRDRSLVIGWSTGRLQIEELIAQTREEALLFEELEIRHPQQVFEIDLY</sequence>
<dbReference type="FunCoup" id="B4MAF3">
    <property type="interactions" value="86"/>
</dbReference>
<dbReference type="PANTHER" id="PTHR14494:SF0">
    <property type="entry name" value="ALADIN"/>
    <property type="match status" value="1"/>
</dbReference>
<keyword evidence="2" id="KW-1185">Reference proteome</keyword>
<dbReference type="OrthoDB" id="411991at2759"/>
<dbReference type="Proteomes" id="UP000008792">
    <property type="component" value="Unassembled WGS sequence"/>
</dbReference>
<dbReference type="AlphaFoldDB" id="B4MAF3"/>
<dbReference type="GO" id="GO:0005643">
    <property type="term" value="C:nuclear pore"/>
    <property type="evidence" value="ECO:0007669"/>
    <property type="project" value="TreeGrafter"/>
</dbReference>
<dbReference type="SUPFAM" id="SSF50978">
    <property type="entry name" value="WD40 repeat-like"/>
    <property type="match status" value="1"/>
</dbReference>
<dbReference type="EMBL" id="CH940655">
    <property type="protein sequence ID" value="EDW66212.1"/>
    <property type="molecule type" value="Genomic_DNA"/>
</dbReference>